<evidence type="ECO:0000313" key="2">
    <source>
        <dbReference type="Proteomes" id="UP000294919"/>
    </source>
</evidence>
<keyword evidence="2" id="KW-1185">Reference proteome</keyword>
<dbReference type="Pfam" id="PF10764">
    <property type="entry name" value="Gin"/>
    <property type="match status" value="1"/>
</dbReference>
<gene>
    <name evidence="1" type="ORF">EV214_1045</name>
</gene>
<dbReference type="EMBL" id="SLWV01000004">
    <property type="protein sequence ID" value="TCO78622.1"/>
    <property type="molecule type" value="Genomic_DNA"/>
</dbReference>
<comment type="caution">
    <text evidence="1">The sequence shown here is derived from an EMBL/GenBank/DDBJ whole genome shotgun (WGS) entry which is preliminary data.</text>
</comment>
<dbReference type="AlphaFoldDB" id="A0A4R2KZI4"/>
<organism evidence="1 2">
    <name type="scientific">Marinisporobacter balticus</name>
    <dbReference type="NCBI Taxonomy" id="2018667"/>
    <lineage>
        <taxon>Bacteria</taxon>
        <taxon>Bacillati</taxon>
        <taxon>Bacillota</taxon>
        <taxon>Clostridia</taxon>
        <taxon>Peptostreptococcales</taxon>
        <taxon>Thermotaleaceae</taxon>
        <taxon>Marinisporobacter</taxon>
    </lineage>
</organism>
<dbReference type="Proteomes" id="UP000294919">
    <property type="component" value="Unassembled WGS sequence"/>
</dbReference>
<protein>
    <submittedName>
        <fullName evidence="1">Inhibitor of sigma-G Gin protein</fullName>
    </submittedName>
</protein>
<dbReference type="InterPro" id="IPR019700">
    <property type="entry name" value="Sigma-G_inhibitor_Gin"/>
</dbReference>
<accession>A0A4R2KZI4</accession>
<reference evidence="1 2" key="1">
    <citation type="submission" date="2019-03" db="EMBL/GenBank/DDBJ databases">
        <title>Genomic Encyclopedia of Type Strains, Phase IV (KMG-IV): sequencing the most valuable type-strain genomes for metagenomic binning, comparative biology and taxonomic classification.</title>
        <authorList>
            <person name="Goeker M."/>
        </authorList>
    </citation>
    <scope>NUCLEOTIDE SEQUENCE [LARGE SCALE GENOMIC DNA]</scope>
    <source>
        <strain evidence="1 2">DSM 102940</strain>
    </source>
</reference>
<name>A0A4R2KZI4_9FIRM</name>
<dbReference type="OrthoDB" id="1753657at2"/>
<proteinExistence type="predicted"/>
<dbReference type="RefSeq" id="WP_132243061.1">
    <property type="nucleotide sequence ID" value="NZ_SLWV01000004.1"/>
</dbReference>
<evidence type="ECO:0000313" key="1">
    <source>
        <dbReference type="EMBL" id="TCO78622.1"/>
    </source>
</evidence>
<sequence length="63" mass="7634">MNQRSITCYMCKKNTSDYINILNEYICDECESDISTLQSEDIKYAYYNIMLKEMWHKFLIAYP</sequence>